<evidence type="ECO:0000256" key="2">
    <source>
        <dbReference type="ARBA" id="ARBA00022670"/>
    </source>
</evidence>
<evidence type="ECO:0000256" key="7">
    <source>
        <dbReference type="ARBA" id="ARBA00023239"/>
    </source>
</evidence>
<dbReference type="InterPro" id="IPR003738">
    <property type="entry name" value="SRAP"/>
</dbReference>
<organism evidence="9 10">
    <name type="scientific">Marivirga lumbricoides</name>
    <dbReference type="NCBI Taxonomy" id="1046115"/>
    <lineage>
        <taxon>Bacteria</taxon>
        <taxon>Pseudomonadati</taxon>
        <taxon>Bacteroidota</taxon>
        <taxon>Cytophagia</taxon>
        <taxon>Cytophagales</taxon>
        <taxon>Marivirgaceae</taxon>
        <taxon>Marivirga</taxon>
    </lineage>
</organism>
<dbReference type="PANTHER" id="PTHR13604:SF0">
    <property type="entry name" value="ABASIC SITE PROCESSING PROTEIN HMCES"/>
    <property type="match status" value="1"/>
</dbReference>
<proteinExistence type="inferred from homology"/>
<evidence type="ECO:0000313" key="9">
    <source>
        <dbReference type="EMBL" id="PTB96347.1"/>
    </source>
</evidence>
<dbReference type="Proteomes" id="UP000240608">
    <property type="component" value="Unassembled WGS sequence"/>
</dbReference>
<dbReference type="Pfam" id="PF02586">
    <property type="entry name" value="SRAP"/>
    <property type="match status" value="1"/>
</dbReference>
<evidence type="ECO:0000256" key="1">
    <source>
        <dbReference type="ARBA" id="ARBA00008136"/>
    </source>
</evidence>
<keyword evidence="4 8" id="KW-0378">Hydrolase</keyword>
<keyword evidence="7" id="KW-0456">Lyase</keyword>
<dbReference type="EC" id="3.4.-.-" evidence="8"/>
<dbReference type="GO" id="GO:0006508">
    <property type="term" value="P:proteolysis"/>
    <property type="evidence" value="ECO:0007669"/>
    <property type="project" value="UniProtKB-KW"/>
</dbReference>
<evidence type="ECO:0000256" key="4">
    <source>
        <dbReference type="ARBA" id="ARBA00022801"/>
    </source>
</evidence>
<protein>
    <recommendedName>
        <fullName evidence="8">Abasic site processing protein</fullName>
        <ecNumber evidence="8">3.4.-.-</ecNumber>
    </recommendedName>
</protein>
<reference evidence="9 10" key="1">
    <citation type="submission" date="2018-03" db="EMBL/GenBank/DDBJ databases">
        <title>Cross-interface Injection: A General Nanoliter Liquid Handling Method Applied to Single Cells Genome Amplification Automated Nanoliter Liquid Handling Applied to Single Cell Multiple Displacement Amplification.</title>
        <authorList>
            <person name="Yun J."/>
            <person name="Xu P."/>
            <person name="Xu J."/>
            <person name="Dai X."/>
            <person name="Wang Y."/>
            <person name="Zheng X."/>
            <person name="Cao C."/>
            <person name="Yi Q."/>
            <person name="Zhu Y."/>
            <person name="Wang L."/>
            <person name="Dong Z."/>
            <person name="Huang Y."/>
            <person name="Huang L."/>
            <person name="Du W."/>
        </authorList>
    </citation>
    <scope>NUCLEOTIDE SEQUENCE [LARGE SCALE GENOMIC DNA]</scope>
    <source>
        <strain evidence="9 10">Z-D1-2</strain>
    </source>
</reference>
<evidence type="ECO:0000256" key="6">
    <source>
        <dbReference type="ARBA" id="ARBA00023125"/>
    </source>
</evidence>
<keyword evidence="6" id="KW-0238">DNA-binding</keyword>
<keyword evidence="2 8" id="KW-0645">Protease</keyword>
<dbReference type="Gene3D" id="3.90.1680.10">
    <property type="entry name" value="SOS response associated peptidase-like"/>
    <property type="match status" value="1"/>
</dbReference>
<evidence type="ECO:0000256" key="5">
    <source>
        <dbReference type="ARBA" id="ARBA00023124"/>
    </source>
</evidence>
<evidence type="ECO:0000313" key="10">
    <source>
        <dbReference type="Proteomes" id="UP000240608"/>
    </source>
</evidence>
<sequence length="255" mass="29406">MCYEVTYMTKKQSVYAKHYSSNEQEKVKLEESLQQLNFTPTFHTNGFAHKNLPVITNEDPDIFQAFEWGLIPSWTKDADSAAKLANSCLNARGETIFEKPAFRKAAKSQRCLVVVDGGFEHHHYKGNTYPFHFKLKNDEPFSFAGLWEKWEHEGEFKYTCTIVTTTGNSMMTKIHNNPKASGPRMPVILPKELERIWLNSIESKADMEEIQQLIRPYDEKEMVAYPVPKLRGKEAVGNSEEALSEKQYPELDLNF</sequence>
<keyword evidence="3" id="KW-0227">DNA damage</keyword>
<comment type="similarity">
    <text evidence="1 8">Belongs to the SOS response-associated peptidase family.</text>
</comment>
<dbReference type="GO" id="GO:0106300">
    <property type="term" value="P:protein-DNA covalent cross-linking repair"/>
    <property type="evidence" value="ECO:0007669"/>
    <property type="project" value="InterPro"/>
</dbReference>
<keyword evidence="5" id="KW-0190">Covalent protein-DNA linkage</keyword>
<dbReference type="EMBL" id="PYVU01000055">
    <property type="protein sequence ID" value="PTB96347.1"/>
    <property type="molecule type" value="Genomic_DNA"/>
</dbReference>
<dbReference type="GO" id="GO:0003697">
    <property type="term" value="F:single-stranded DNA binding"/>
    <property type="evidence" value="ECO:0007669"/>
    <property type="project" value="InterPro"/>
</dbReference>
<dbReference type="GO" id="GO:0008233">
    <property type="term" value="F:peptidase activity"/>
    <property type="evidence" value="ECO:0007669"/>
    <property type="project" value="UniProtKB-KW"/>
</dbReference>
<evidence type="ECO:0000256" key="8">
    <source>
        <dbReference type="RuleBase" id="RU364100"/>
    </source>
</evidence>
<name>A0A2T4DRB9_9BACT</name>
<dbReference type="GO" id="GO:0016829">
    <property type="term" value="F:lyase activity"/>
    <property type="evidence" value="ECO:0007669"/>
    <property type="project" value="UniProtKB-KW"/>
</dbReference>
<gene>
    <name evidence="9" type="ORF">C9994_07825</name>
</gene>
<dbReference type="InterPro" id="IPR036590">
    <property type="entry name" value="SRAP-like"/>
</dbReference>
<dbReference type="SUPFAM" id="SSF143081">
    <property type="entry name" value="BB1717-like"/>
    <property type="match status" value="1"/>
</dbReference>
<comment type="caution">
    <text evidence="9">The sequence shown here is derived from an EMBL/GenBank/DDBJ whole genome shotgun (WGS) entry which is preliminary data.</text>
</comment>
<evidence type="ECO:0000256" key="3">
    <source>
        <dbReference type="ARBA" id="ARBA00022763"/>
    </source>
</evidence>
<dbReference type="AlphaFoldDB" id="A0A2T4DRB9"/>
<dbReference type="PANTHER" id="PTHR13604">
    <property type="entry name" value="DC12-RELATED"/>
    <property type="match status" value="1"/>
</dbReference>
<accession>A0A2T4DRB9</accession>